<feature type="chain" id="PRO_5001682178" description="DUF4124 domain-containing protein" evidence="2">
    <location>
        <begin position="22"/>
        <end position="148"/>
    </location>
</feature>
<feature type="region of interest" description="Disordered" evidence="1">
    <location>
        <begin position="77"/>
        <end position="101"/>
    </location>
</feature>
<feature type="compositionally biased region" description="Basic residues" evidence="1">
    <location>
        <begin position="87"/>
        <end position="101"/>
    </location>
</feature>
<feature type="domain" description="DUF4124" evidence="3">
    <location>
        <begin position="11"/>
        <end position="57"/>
    </location>
</feature>
<dbReference type="Proteomes" id="UP000035057">
    <property type="component" value="Unassembled WGS sequence"/>
</dbReference>
<gene>
    <name evidence="4" type="ORF">D777_02480</name>
</gene>
<dbReference type="AlphaFoldDB" id="A0A072N0R0"/>
<dbReference type="EMBL" id="ANIE01000007">
    <property type="protein sequence ID" value="KEF30538.1"/>
    <property type="molecule type" value="Genomic_DNA"/>
</dbReference>
<dbReference type="RefSeq" id="WP_227501751.1">
    <property type="nucleotide sequence ID" value="NZ_ANIE01000007.1"/>
</dbReference>
<feature type="compositionally biased region" description="Basic and acidic residues" evidence="1">
    <location>
        <begin position="77"/>
        <end position="86"/>
    </location>
</feature>
<evidence type="ECO:0000259" key="3">
    <source>
        <dbReference type="Pfam" id="PF13511"/>
    </source>
</evidence>
<keyword evidence="2" id="KW-0732">Signal</keyword>
<sequence length="148" mass="16655">MMPRILAAIVLTVFSSGTALAGVYTWIDEKGVAHFSDHPPSKMEHERITVRPVATVPMSENLDQGERVSRIRDEVQEALSKPERPVKSRGRSRARAEAKRKKACAAYRDKLDVIQAQLRNGYSNDKGNSLRQRRRAVSKKLSRECILG</sequence>
<dbReference type="Pfam" id="PF13511">
    <property type="entry name" value="DUF4124"/>
    <property type="match status" value="1"/>
</dbReference>
<protein>
    <recommendedName>
        <fullName evidence="3">DUF4124 domain-containing protein</fullName>
    </recommendedName>
</protein>
<dbReference type="STRING" id="1137280.D777_02480"/>
<dbReference type="InterPro" id="IPR025392">
    <property type="entry name" value="DUF4124"/>
</dbReference>
<evidence type="ECO:0000256" key="2">
    <source>
        <dbReference type="SAM" id="SignalP"/>
    </source>
</evidence>
<feature type="signal peptide" evidence="2">
    <location>
        <begin position="1"/>
        <end position="21"/>
    </location>
</feature>
<organism evidence="4 5">
    <name type="scientific">Marinobacter nitratireducens</name>
    <dbReference type="NCBI Taxonomy" id="1137280"/>
    <lineage>
        <taxon>Bacteria</taxon>
        <taxon>Pseudomonadati</taxon>
        <taxon>Pseudomonadota</taxon>
        <taxon>Gammaproteobacteria</taxon>
        <taxon>Pseudomonadales</taxon>
        <taxon>Marinobacteraceae</taxon>
        <taxon>Marinobacter</taxon>
    </lineage>
</organism>
<keyword evidence="5" id="KW-1185">Reference proteome</keyword>
<name>A0A072N0R0_9GAMM</name>
<comment type="caution">
    <text evidence="4">The sequence shown here is derived from an EMBL/GenBank/DDBJ whole genome shotgun (WGS) entry which is preliminary data.</text>
</comment>
<reference evidence="4 5" key="1">
    <citation type="submission" date="2012-12" db="EMBL/GenBank/DDBJ databases">
        <title>Genome assembly of Marinobacter sp. AK21.</title>
        <authorList>
            <person name="Khatri I."/>
            <person name="Kumar R."/>
            <person name="Vaidya B."/>
            <person name="Subramanian S."/>
            <person name="Pinnaka A."/>
        </authorList>
    </citation>
    <scope>NUCLEOTIDE SEQUENCE [LARGE SCALE GENOMIC DNA]</scope>
    <source>
        <strain evidence="4 5">AK21</strain>
    </source>
</reference>
<proteinExistence type="predicted"/>
<evidence type="ECO:0000313" key="4">
    <source>
        <dbReference type="EMBL" id="KEF30538.1"/>
    </source>
</evidence>
<dbReference type="PATRIC" id="fig|1137280.3.peg.2297"/>
<accession>A0A072N0R0</accession>
<evidence type="ECO:0000256" key="1">
    <source>
        <dbReference type="SAM" id="MobiDB-lite"/>
    </source>
</evidence>
<evidence type="ECO:0000313" key="5">
    <source>
        <dbReference type="Proteomes" id="UP000035057"/>
    </source>
</evidence>